<evidence type="ECO:0000313" key="3">
    <source>
        <dbReference type="Proteomes" id="UP000799779"/>
    </source>
</evidence>
<feature type="transmembrane region" description="Helical" evidence="1">
    <location>
        <begin position="49"/>
        <end position="76"/>
    </location>
</feature>
<dbReference type="Proteomes" id="UP000799779">
    <property type="component" value="Unassembled WGS sequence"/>
</dbReference>
<feature type="transmembrane region" description="Helical" evidence="1">
    <location>
        <begin position="510"/>
        <end position="530"/>
    </location>
</feature>
<reference evidence="2" key="1">
    <citation type="journal article" date="2020" name="Stud. Mycol.">
        <title>101 Dothideomycetes genomes: a test case for predicting lifestyles and emergence of pathogens.</title>
        <authorList>
            <person name="Haridas S."/>
            <person name="Albert R."/>
            <person name="Binder M."/>
            <person name="Bloem J."/>
            <person name="Labutti K."/>
            <person name="Salamov A."/>
            <person name="Andreopoulos B."/>
            <person name="Baker S."/>
            <person name="Barry K."/>
            <person name="Bills G."/>
            <person name="Bluhm B."/>
            <person name="Cannon C."/>
            <person name="Castanera R."/>
            <person name="Culley D."/>
            <person name="Daum C."/>
            <person name="Ezra D."/>
            <person name="Gonzalez J."/>
            <person name="Henrissat B."/>
            <person name="Kuo A."/>
            <person name="Liang C."/>
            <person name="Lipzen A."/>
            <person name="Lutzoni F."/>
            <person name="Magnuson J."/>
            <person name="Mondo S."/>
            <person name="Nolan M."/>
            <person name="Ohm R."/>
            <person name="Pangilinan J."/>
            <person name="Park H.-J."/>
            <person name="Ramirez L."/>
            <person name="Alfaro M."/>
            <person name="Sun H."/>
            <person name="Tritt A."/>
            <person name="Yoshinaga Y."/>
            <person name="Zwiers L.-H."/>
            <person name="Turgeon B."/>
            <person name="Goodwin S."/>
            <person name="Spatafora J."/>
            <person name="Crous P."/>
            <person name="Grigoriev I."/>
        </authorList>
    </citation>
    <scope>NUCLEOTIDE SEQUENCE</scope>
    <source>
        <strain evidence="2">CBS 123094</strain>
    </source>
</reference>
<feature type="transmembrane region" description="Helical" evidence="1">
    <location>
        <begin position="7"/>
        <end position="29"/>
    </location>
</feature>
<keyword evidence="1" id="KW-0472">Membrane</keyword>
<evidence type="ECO:0000256" key="1">
    <source>
        <dbReference type="SAM" id="Phobius"/>
    </source>
</evidence>
<keyword evidence="3" id="KW-1185">Reference proteome</keyword>
<dbReference type="AlphaFoldDB" id="A0A6A5WV72"/>
<name>A0A6A5WV72_9PLEO</name>
<protein>
    <submittedName>
        <fullName evidence="2">Uncharacterized protein</fullName>
    </submittedName>
</protein>
<organism evidence="2 3">
    <name type="scientific">Amniculicola lignicola CBS 123094</name>
    <dbReference type="NCBI Taxonomy" id="1392246"/>
    <lineage>
        <taxon>Eukaryota</taxon>
        <taxon>Fungi</taxon>
        <taxon>Dikarya</taxon>
        <taxon>Ascomycota</taxon>
        <taxon>Pezizomycotina</taxon>
        <taxon>Dothideomycetes</taxon>
        <taxon>Pleosporomycetidae</taxon>
        <taxon>Pleosporales</taxon>
        <taxon>Amniculicolaceae</taxon>
        <taxon>Amniculicola</taxon>
    </lineage>
</organism>
<feature type="transmembrane region" description="Helical" evidence="1">
    <location>
        <begin position="97"/>
        <end position="127"/>
    </location>
</feature>
<gene>
    <name evidence="2" type="ORF">P154DRAFT_561474</name>
</gene>
<dbReference type="EMBL" id="ML977574">
    <property type="protein sequence ID" value="KAF2002965.1"/>
    <property type="molecule type" value="Genomic_DNA"/>
</dbReference>
<proteinExistence type="predicted"/>
<keyword evidence="1" id="KW-1133">Transmembrane helix</keyword>
<evidence type="ECO:0000313" key="2">
    <source>
        <dbReference type="EMBL" id="KAF2002965.1"/>
    </source>
</evidence>
<accession>A0A6A5WV72</accession>
<dbReference type="OrthoDB" id="529273at2759"/>
<sequence>MGRPYPAFLSLIGLIVPTTFSILLLNVNLRGWHSSERYAQFVTNEKPSIAIGVQILSYSLGLFQIVALCTVISLSFQRHAATKPFSLNSLRLINSIYALRFDFTLPFHLILVLVAFVGFSVVPAALWSGAITPNVVSKNITQPFSVPHIELIDYNNPIAPERLTTRNEPTPVICPWISGAGQDIYNATMGDYHTCYDKLSYLSSASTSSALNAIPGLKSDKERKAHIHTKLDRSGYSFIGRSYGAGGTVGLVPIPVVQFPLSYTFAEVGLQAQVECQYNQSSTFELKFVQSGTQLMEFNSDGRFAMPDGQNSSFTFSQYGRLGQDFFSWGERFSNRTQYLALAAVPVTVKQNTCSPKDNPPQCGYGYAILDKISCRMNFTANSMKVGVDAVARTISVEPKHEAEWPSYADDMLYEVSREMGWISANDGTFGGSGLGSAIKSNIKILASNLNQTYGSDNSTTLRAVESFVADMFDNSLQAFYLTYYYRPKDRKGVVAEVSRAVVVYGEARFIYAAVVLNLVVLIVFAWEAIRTNFWKDIANIDLLDIVSVSTATSYGGNKLASHVSSLGVKRSVSVSAGTVKVRLRKINKTMSAIEPVGGLGSGLSDEALLMPWGQTQDSSLMKPRMPYGQELRRD</sequence>
<keyword evidence="1" id="KW-0812">Transmembrane</keyword>